<evidence type="ECO:0000256" key="2">
    <source>
        <dbReference type="SAM" id="Phobius"/>
    </source>
</evidence>
<evidence type="ECO:0000313" key="4">
    <source>
        <dbReference type="Proteomes" id="UP000008022"/>
    </source>
</evidence>
<protein>
    <submittedName>
        <fullName evidence="3">Uncharacterized protein</fullName>
    </submittedName>
</protein>
<dbReference type="EnsemblPlants" id="ORUFI07G16990.1">
    <property type="protein sequence ID" value="ORUFI07G16990.1"/>
    <property type="gene ID" value="ORUFI07G16990"/>
</dbReference>
<reference evidence="4" key="1">
    <citation type="submission" date="2013-06" db="EMBL/GenBank/DDBJ databases">
        <authorList>
            <person name="Zhao Q."/>
        </authorList>
    </citation>
    <scope>NUCLEOTIDE SEQUENCE</scope>
    <source>
        <strain evidence="4">cv. W1943</strain>
    </source>
</reference>
<organism evidence="3 4">
    <name type="scientific">Oryza rufipogon</name>
    <name type="common">Brownbeard rice</name>
    <name type="synonym">Asian wild rice</name>
    <dbReference type="NCBI Taxonomy" id="4529"/>
    <lineage>
        <taxon>Eukaryota</taxon>
        <taxon>Viridiplantae</taxon>
        <taxon>Streptophyta</taxon>
        <taxon>Embryophyta</taxon>
        <taxon>Tracheophyta</taxon>
        <taxon>Spermatophyta</taxon>
        <taxon>Magnoliopsida</taxon>
        <taxon>Liliopsida</taxon>
        <taxon>Poales</taxon>
        <taxon>Poaceae</taxon>
        <taxon>BOP clade</taxon>
        <taxon>Oryzoideae</taxon>
        <taxon>Oryzeae</taxon>
        <taxon>Oryzinae</taxon>
        <taxon>Oryza</taxon>
    </lineage>
</organism>
<evidence type="ECO:0000256" key="1">
    <source>
        <dbReference type="SAM" id="MobiDB-lite"/>
    </source>
</evidence>
<dbReference type="Gramene" id="ORUFI07G16990.1">
    <property type="protein sequence ID" value="ORUFI07G16990.1"/>
    <property type="gene ID" value="ORUFI07G16990"/>
</dbReference>
<keyword evidence="2" id="KW-1133">Transmembrane helix</keyword>
<accession>A0A0E0Q929</accession>
<dbReference type="OMA" id="DAWICFG"/>
<reference evidence="3" key="2">
    <citation type="submission" date="2015-06" db="UniProtKB">
        <authorList>
            <consortium name="EnsemblPlants"/>
        </authorList>
    </citation>
    <scope>IDENTIFICATION</scope>
</reference>
<evidence type="ECO:0000313" key="3">
    <source>
        <dbReference type="EnsemblPlants" id="ORUFI07G16990.1"/>
    </source>
</evidence>
<name>A0A0E0Q929_ORYRU</name>
<feature type="compositionally biased region" description="Basic residues" evidence="1">
    <location>
        <begin position="168"/>
        <end position="179"/>
    </location>
</feature>
<dbReference type="HOGENOM" id="CLU_1131476_0_0_1"/>
<dbReference type="Proteomes" id="UP000008022">
    <property type="component" value="Unassembled WGS sequence"/>
</dbReference>
<keyword evidence="2" id="KW-0812">Transmembrane</keyword>
<feature type="region of interest" description="Disordered" evidence="1">
    <location>
        <begin position="96"/>
        <end position="195"/>
    </location>
</feature>
<sequence>NSFKITYNLSVPSIYLSPLFSTSRYSTIQRARSHGIHPVHLPAEREGVVGVGGGGGEEVAAGGGEAGVAAAVAAERGGAGEREREGGADVLLQVREQGRRGRRHLRQPGQGRLRPRRRRAVLQLHGDAGGGGHLRQDGGAAEPGHPPGGHPPHARRLRGRQAQARGAPPRRRQVRRQGRRRPDGARPRRRRHQGVHPRLRRHLGRLIDRFADDDDLDAWICFGYTSILRIYLFLFFSFSSFSKFFLCLVEFSREIHKLFTVQEEVASSVSFTFFAV</sequence>
<keyword evidence="4" id="KW-1185">Reference proteome</keyword>
<dbReference type="AlphaFoldDB" id="A0A0E0Q929"/>
<feature type="transmembrane region" description="Helical" evidence="2">
    <location>
        <begin position="230"/>
        <end position="249"/>
    </location>
</feature>
<keyword evidence="2" id="KW-0472">Membrane</keyword>
<proteinExistence type="predicted"/>